<name>A0A0U1P2H4_9BACI</name>
<sequence length="37" mass="4350">MNVEGLYVNEKVKKEGIRARRRSLRERKGEKRGDSCT</sequence>
<dbReference type="Proteomes" id="UP000199087">
    <property type="component" value="Unassembled WGS sequence"/>
</dbReference>
<keyword evidence="2" id="KW-1185">Reference proteome</keyword>
<evidence type="ECO:0000313" key="2">
    <source>
        <dbReference type="Proteomes" id="UP000199087"/>
    </source>
</evidence>
<evidence type="ECO:0000313" key="1">
    <source>
        <dbReference type="EMBL" id="CRK84466.1"/>
    </source>
</evidence>
<reference evidence="2" key="1">
    <citation type="submission" date="2015-05" db="EMBL/GenBank/DDBJ databases">
        <authorList>
            <person name="Urmite Genomes"/>
        </authorList>
    </citation>
    <scope>NUCLEOTIDE SEQUENCE [LARGE SCALE GENOMIC DNA]</scope>
    <source>
        <strain evidence="2">LF1</strain>
    </source>
</reference>
<accession>A0A0U1P2H4</accession>
<dbReference type="STRING" id="1499688.BN000_04479"/>
<protein>
    <submittedName>
        <fullName evidence="1">Uncharacterized protein</fullName>
    </submittedName>
</protein>
<gene>
    <name evidence="1" type="ORF">BN000_04479</name>
</gene>
<dbReference type="EMBL" id="CVRB01000004">
    <property type="protein sequence ID" value="CRK84466.1"/>
    <property type="molecule type" value="Genomic_DNA"/>
</dbReference>
<proteinExistence type="predicted"/>
<organism evidence="1 2">
    <name type="scientific">Neobacillus massiliamazoniensis</name>
    <dbReference type="NCBI Taxonomy" id="1499688"/>
    <lineage>
        <taxon>Bacteria</taxon>
        <taxon>Bacillati</taxon>
        <taxon>Bacillota</taxon>
        <taxon>Bacilli</taxon>
        <taxon>Bacillales</taxon>
        <taxon>Bacillaceae</taxon>
        <taxon>Neobacillus</taxon>
    </lineage>
</organism>
<dbReference type="AlphaFoldDB" id="A0A0U1P2H4"/>